<gene>
    <name evidence="1" type="ORF">GOP47_0012705</name>
</gene>
<evidence type="ECO:0000313" key="2">
    <source>
        <dbReference type="Proteomes" id="UP000886520"/>
    </source>
</evidence>
<dbReference type="Proteomes" id="UP000886520">
    <property type="component" value="Chromosome 12"/>
</dbReference>
<dbReference type="AlphaFoldDB" id="A0A9D4URM2"/>
<protein>
    <submittedName>
        <fullName evidence="1">Uncharacterized protein</fullName>
    </submittedName>
</protein>
<sequence length="103" mass="11661">MDAALTAGDDDDEFEEAEVKVDVTEVLRKMRLPSAGDGDDVEEAEVKVDVTKALRNMRLPTGIRFDDLAPSQQEELRRRVAKECGPDHEMYGMSLQHRRVQKC</sequence>
<dbReference type="EMBL" id="JABFUD020000012">
    <property type="protein sequence ID" value="KAI5072599.1"/>
    <property type="molecule type" value="Genomic_DNA"/>
</dbReference>
<evidence type="ECO:0000313" key="1">
    <source>
        <dbReference type="EMBL" id="KAI5072599.1"/>
    </source>
</evidence>
<name>A0A9D4URM2_ADICA</name>
<accession>A0A9D4URM2</accession>
<reference evidence="1" key="1">
    <citation type="submission" date="2021-01" db="EMBL/GenBank/DDBJ databases">
        <title>Adiantum capillus-veneris genome.</title>
        <authorList>
            <person name="Fang Y."/>
            <person name="Liao Q."/>
        </authorList>
    </citation>
    <scope>NUCLEOTIDE SEQUENCE</scope>
    <source>
        <strain evidence="1">H3</strain>
        <tissue evidence="1">Leaf</tissue>
    </source>
</reference>
<keyword evidence="2" id="KW-1185">Reference proteome</keyword>
<comment type="caution">
    <text evidence="1">The sequence shown here is derived from an EMBL/GenBank/DDBJ whole genome shotgun (WGS) entry which is preliminary data.</text>
</comment>
<organism evidence="1 2">
    <name type="scientific">Adiantum capillus-veneris</name>
    <name type="common">Maidenhair fern</name>
    <dbReference type="NCBI Taxonomy" id="13818"/>
    <lineage>
        <taxon>Eukaryota</taxon>
        <taxon>Viridiplantae</taxon>
        <taxon>Streptophyta</taxon>
        <taxon>Embryophyta</taxon>
        <taxon>Tracheophyta</taxon>
        <taxon>Polypodiopsida</taxon>
        <taxon>Polypodiidae</taxon>
        <taxon>Polypodiales</taxon>
        <taxon>Pteridineae</taxon>
        <taxon>Pteridaceae</taxon>
        <taxon>Vittarioideae</taxon>
        <taxon>Adiantum</taxon>
    </lineage>
</organism>
<proteinExistence type="predicted"/>